<proteinExistence type="predicted"/>
<name>A0A256F1Y2_9HYPH</name>
<evidence type="ECO:0000259" key="1">
    <source>
        <dbReference type="Pfam" id="PF04972"/>
    </source>
</evidence>
<dbReference type="OrthoDB" id="5525824at2"/>
<comment type="caution">
    <text evidence="2">The sequence shown here is derived from an EMBL/GenBank/DDBJ whole genome shotgun (WGS) entry which is preliminary data.</text>
</comment>
<evidence type="ECO:0000313" key="3">
    <source>
        <dbReference type="Proteomes" id="UP000216478"/>
    </source>
</evidence>
<evidence type="ECO:0000313" key="2">
    <source>
        <dbReference type="EMBL" id="OYR08857.1"/>
    </source>
</evidence>
<dbReference type="AlphaFoldDB" id="A0A256F1Y2"/>
<sequence length="211" mass="22702">MLKWFWPGVTWTAALTSLALWFGADRIETDLAERMGQALTPYAWTGFDIDGRDVTLKGMAPDPESQKAAVKAVQQVRGVGDLSDLTTVLQEASPYVFKLTKSGEGIVLSGFIPDNAMRDSIMSAAESAGQGGLVDDEMALARGAQPEFEERVYFTIDLARKFSEAKIEISDATVSVKGAALDGTTYSELSSVLNAPLPYGLQLLSSDITKP</sequence>
<dbReference type="Proteomes" id="UP000216478">
    <property type="component" value="Unassembled WGS sequence"/>
</dbReference>
<dbReference type="Gene3D" id="3.40.1520.20">
    <property type="match status" value="1"/>
</dbReference>
<dbReference type="Pfam" id="PF04972">
    <property type="entry name" value="BON"/>
    <property type="match status" value="1"/>
</dbReference>
<reference evidence="2 3" key="1">
    <citation type="submission" date="2017-07" db="EMBL/GenBank/DDBJ databases">
        <title>Phylogenetic study on the rhizospheric bacterium Ochrobactrum sp. A44.</title>
        <authorList>
            <person name="Krzyzanowska D.M."/>
            <person name="Ossowicki A."/>
            <person name="Rajewska M."/>
            <person name="Maciag T."/>
            <person name="Kaczynski Z."/>
            <person name="Czerwicka M."/>
            <person name="Jafra S."/>
        </authorList>
    </citation>
    <scope>NUCLEOTIDE SEQUENCE [LARGE SCALE GENOMIC DNA]</scope>
    <source>
        <strain evidence="2 3">OgA9a</strain>
    </source>
</reference>
<accession>A0A256F1Y2</accession>
<gene>
    <name evidence="2" type="ORF">CEV33_2577</name>
</gene>
<organism evidence="2 3">
    <name type="scientific">Brucella grignonensis</name>
    <dbReference type="NCBI Taxonomy" id="94627"/>
    <lineage>
        <taxon>Bacteria</taxon>
        <taxon>Pseudomonadati</taxon>
        <taxon>Pseudomonadota</taxon>
        <taxon>Alphaproteobacteria</taxon>
        <taxon>Hyphomicrobiales</taxon>
        <taxon>Brucellaceae</taxon>
        <taxon>Brucella/Ochrobactrum group</taxon>
        <taxon>Brucella</taxon>
    </lineage>
</organism>
<dbReference type="RefSeq" id="WP_094541775.1">
    <property type="nucleotide sequence ID" value="NZ_JBHEER010000001.1"/>
</dbReference>
<dbReference type="EMBL" id="NNRL01000164">
    <property type="protein sequence ID" value="OYR08857.1"/>
    <property type="molecule type" value="Genomic_DNA"/>
</dbReference>
<keyword evidence="3" id="KW-1185">Reference proteome</keyword>
<protein>
    <submittedName>
        <fullName evidence="2">BON domain protein</fullName>
    </submittedName>
</protein>
<dbReference type="InterPro" id="IPR007055">
    <property type="entry name" value="BON_dom"/>
</dbReference>
<feature type="domain" description="BON" evidence="1">
    <location>
        <begin position="50"/>
        <end position="88"/>
    </location>
</feature>